<evidence type="ECO:0000313" key="3">
    <source>
        <dbReference type="Proteomes" id="UP000291343"/>
    </source>
</evidence>
<feature type="domain" description="EB" evidence="1">
    <location>
        <begin position="212"/>
        <end position="261"/>
    </location>
</feature>
<evidence type="ECO:0000259" key="1">
    <source>
        <dbReference type="Pfam" id="PF01683"/>
    </source>
</evidence>
<dbReference type="Proteomes" id="UP000291343">
    <property type="component" value="Unassembled WGS sequence"/>
</dbReference>
<dbReference type="InParanoid" id="A0A482WSE7"/>
<sequence length="337" mass="36478">MFFSYNFFTIPPLMATSFLAAIFLAAAPVLSMEIAASNAVRLSSEHHSSSTSRMFSLSENINRITRSVKELYSSAFNSKIETGESNKVLGVKCENVGDCSAVEFATCDHGKCSCDTNHTISKEHMDKCLKGVKLGDDCLEDVQCQKGDSGSVCMAFKCVCSANHSEKKGKCFANPLLGSSCVENLDCRHIPFAECVDNVCACTDAMLPGKHSNVCLSVAIPGERSACEEDIQCTAQFGDKSRCIMGFCECDHSYHASSGKCIPDLKLGSQCSTPSDCVVSRHTEEGNIRDCLNNTCSCVAGYKSTNEENFCVKAGDGYQLHASLAWILCVFVVPYLF</sequence>
<dbReference type="AlphaFoldDB" id="A0A482WSE7"/>
<organism evidence="2 3">
    <name type="scientific">Laodelphax striatellus</name>
    <name type="common">Small brown planthopper</name>
    <name type="synonym">Delphax striatella</name>
    <dbReference type="NCBI Taxonomy" id="195883"/>
    <lineage>
        <taxon>Eukaryota</taxon>
        <taxon>Metazoa</taxon>
        <taxon>Ecdysozoa</taxon>
        <taxon>Arthropoda</taxon>
        <taxon>Hexapoda</taxon>
        <taxon>Insecta</taxon>
        <taxon>Pterygota</taxon>
        <taxon>Neoptera</taxon>
        <taxon>Paraneoptera</taxon>
        <taxon>Hemiptera</taxon>
        <taxon>Auchenorrhyncha</taxon>
        <taxon>Fulgoroidea</taxon>
        <taxon>Delphacidae</taxon>
        <taxon>Criomorphinae</taxon>
        <taxon>Laodelphax</taxon>
    </lineage>
</organism>
<dbReference type="Pfam" id="PF01683">
    <property type="entry name" value="EB"/>
    <property type="match status" value="2"/>
</dbReference>
<proteinExistence type="predicted"/>
<comment type="caution">
    <text evidence="2">The sequence shown here is derived from an EMBL/GenBank/DDBJ whole genome shotgun (WGS) entry which is preliminary data.</text>
</comment>
<dbReference type="PANTHER" id="PTHR39069:SF8">
    <property type="entry name" value="FI17111P1"/>
    <property type="match status" value="1"/>
</dbReference>
<dbReference type="InterPro" id="IPR006149">
    <property type="entry name" value="EB_dom"/>
</dbReference>
<dbReference type="STRING" id="195883.A0A482WSE7"/>
<reference evidence="2 3" key="1">
    <citation type="journal article" date="2017" name="Gigascience">
        <title>Genome sequence of the small brown planthopper, Laodelphax striatellus.</title>
        <authorList>
            <person name="Zhu J."/>
            <person name="Jiang F."/>
            <person name="Wang X."/>
            <person name="Yang P."/>
            <person name="Bao Y."/>
            <person name="Zhao W."/>
            <person name="Wang W."/>
            <person name="Lu H."/>
            <person name="Wang Q."/>
            <person name="Cui N."/>
            <person name="Li J."/>
            <person name="Chen X."/>
            <person name="Luo L."/>
            <person name="Yu J."/>
            <person name="Kang L."/>
            <person name="Cui F."/>
        </authorList>
    </citation>
    <scope>NUCLEOTIDE SEQUENCE [LARGE SCALE GENOMIC DNA]</scope>
    <source>
        <strain evidence="2">Lst14</strain>
    </source>
</reference>
<feature type="domain" description="EB" evidence="1">
    <location>
        <begin position="124"/>
        <end position="171"/>
    </location>
</feature>
<keyword evidence="3" id="KW-1185">Reference proteome</keyword>
<evidence type="ECO:0000313" key="2">
    <source>
        <dbReference type="EMBL" id="RZF36388.1"/>
    </source>
</evidence>
<protein>
    <recommendedName>
        <fullName evidence="1">EB domain-containing protein</fullName>
    </recommendedName>
</protein>
<gene>
    <name evidence="2" type="ORF">LSTR_LSTR002984</name>
</gene>
<dbReference type="EMBL" id="QKKF02026461">
    <property type="protein sequence ID" value="RZF36388.1"/>
    <property type="molecule type" value="Genomic_DNA"/>
</dbReference>
<accession>A0A482WSE7</accession>
<dbReference type="OrthoDB" id="5912242at2759"/>
<dbReference type="PANTHER" id="PTHR39069">
    <property type="entry name" value="ECDYSONE-INDUCIBLE GENE E1, ISOFORM A"/>
    <property type="match status" value="1"/>
</dbReference>
<name>A0A482WSE7_LAOST</name>